<keyword evidence="7" id="KW-1185">Reference proteome</keyword>
<comment type="pathway">
    <text evidence="1">Lipid metabolism.</text>
</comment>
<evidence type="ECO:0000313" key="7">
    <source>
        <dbReference type="Proteomes" id="UP000646478"/>
    </source>
</evidence>
<reference evidence="6" key="1">
    <citation type="journal article" date="2014" name="Int. J. Syst. Evol. Microbiol.">
        <title>Complete genome sequence of Corynebacterium casei LMG S-19264T (=DSM 44701T), isolated from a smear-ripened cheese.</title>
        <authorList>
            <consortium name="US DOE Joint Genome Institute (JGI-PGF)"/>
            <person name="Walter F."/>
            <person name="Albersmeier A."/>
            <person name="Kalinowski J."/>
            <person name="Ruckert C."/>
        </authorList>
    </citation>
    <scope>NUCLEOTIDE SEQUENCE</scope>
    <source>
        <strain evidence="6">CGMCC 1.15082</strain>
    </source>
</reference>
<dbReference type="PANTHER" id="PTHR10434:SF40">
    <property type="entry name" value="1-ACYL-SN-GLYCEROL-3-PHOSPHATE ACYLTRANSFERASE"/>
    <property type="match status" value="1"/>
</dbReference>
<keyword evidence="4" id="KW-0472">Membrane</keyword>
<dbReference type="Proteomes" id="UP000646478">
    <property type="component" value="Unassembled WGS sequence"/>
</dbReference>
<keyword evidence="2" id="KW-0808">Transferase</keyword>
<evidence type="ECO:0000256" key="3">
    <source>
        <dbReference type="ARBA" id="ARBA00023315"/>
    </source>
</evidence>
<evidence type="ECO:0000313" key="6">
    <source>
        <dbReference type="EMBL" id="GGA90892.1"/>
    </source>
</evidence>
<dbReference type="SUPFAM" id="SSF69593">
    <property type="entry name" value="Glycerol-3-phosphate (1)-acyltransferase"/>
    <property type="match status" value="1"/>
</dbReference>
<dbReference type="GO" id="GO:0006654">
    <property type="term" value="P:phosphatidic acid biosynthetic process"/>
    <property type="evidence" value="ECO:0007669"/>
    <property type="project" value="TreeGrafter"/>
</dbReference>
<dbReference type="AlphaFoldDB" id="A0A916SAL1"/>
<accession>A0A916SAL1</accession>
<dbReference type="CDD" id="cd07989">
    <property type="entry name" value="LPLAT_AGPAT-like"/>
    <property type="match status" value="1"/>
</dbReference>
<evidence type="ECO:0000259" key="5">
    <source>
        <dbReference type="SMART" id="SM00563"/>
    </source>
</evidence>
<keyword evidence="4" id="KW-0812">Transmembrane</keyword>
<dbReference type="EMBL" id="BMHH01000006">
    <property type="protein sequence ID" value="GGA90892.1"/>
    <property type="molecule type" value="Genomic_DNA"/>
</dbReference>
<name>A0A916SAL1_9HYPH</name>
<proteinExistence type="predicted"/>
<keyword evidence="4" id="KW-1133">Transmembrane helix</keyword>
<sequence length="272" mass="30862">MSGRALVIIIIRSLLFNAALYLNTIIQMIVLAPVYFFMPRKKAWIVPKNWARSNLWLQKTIAGTDYVIDGLENIPEGAYICAPKHQSFWDTYAFLPKLDDPVLILKRELMWIPLFGWYVAKMRMIPIDRGSRAAALRSITLGTRKAVADGRQILIYPEGTRRAPGAPPQYKSGITHLYADLGLPVVPIAHNAGLYWPRRKFLRYPGTIRCRVLPPIEPGLDKETFLKRLIEVTEAACDELLIEAAKDENPPPMPPTTIQRLKELGVELPENH</sequence>
<dbReference type="PANTHER" id="PTHR10434">
    <property type="entry name" value="1-ACYL-SN-GLYCEROL-3-PHOSPHATE ACYLTRANSFERASE"/>
    <property type="match status" value="1"/>
</dbReference>
<gene>
    <name evidence="6" type="primary">plsC</name>
    <name evidence="6" type="ORF">GCM10011491_18580</name>
</gene>
<evidence type="ECO:0000256" key="1">
    <source>
        <dbReference type="ARBA" id="ARBA00005189"/>
    </source>
</evidence>
<protein>
    <submittedName>
        <fullName evidence="6">1-acyl-sn-glycerol-3-phosphate acyltransferase</fullName>
    </submittedName>
</protein>
<feature type="transmembrane region" description="Helical" evidence="4">
    <location>
        <begin position="20"/>
        <end position="38"/>
    </location>
</feature>
<evidence type="ECO:0000256" key="2">
    <source>
        <dbReference type="ARBA" id="ARBA00022679"/>
    </source>
</evidence>
<reference evidence="6" key="2">
    <citation type="submission" date="2020-09" db="EMBL/GenBank/DDBJ databases">
        <authorList>
            <person name="Sun Q."/>
            <person name="Zhou Y."/>
        </authorList>
    </citation>
    <scope>NUCLEOTIDE SEQUENCE</scope>
    <source>
        <strain evidence="6">CGMCC 1.15082</strain>
    </source>
</reference>
<evidence type="ECO:0000256" key="4">
    <source>
        <dbReference type="SAM" id="Phobius"/>
    </source>
</evidence>
<dbReference type="GO" id="GO:0003841">
    <property type="term" value="F:1-acylglycerol-3-phosphate O-acyltransferase activity"/>
    <property type="evidence" value="ECO:0007669"/>
    <property type="project" value="TreeGrafter"/>
</dbReference>
<organism evidence="6 7">
    <name type="scientific">Brucella endophytica</name>
    <dbReference type="NCBI Taxonomy" id="1963359"/>
    <lineage>
        <taxon>Bacteria</taxon>
        <taxon>Pseudomonadati</taxon>
        <taxon>Pseudomonadota</taxon>
        <taxon>Alphaproteobacteria</taxon>
        <taxon>Hyphomicrobiales</taxon>
        <taxon>Brucellaceae</taxon>
        <taxon>Brucella/Ochrobactrum group</taxon>
        <taxon>Brucella</taxon>
    </lineage>
</organism>
<dbReference type="Pfam" id="PF01553">
    <property type="entry name" value="Acyltransferase"/>
    <property type="match status" value="1"/>
</dbReference>
<dbReference type="InterPro" id="IPR002123">
    <property type="entry name" value="Plipid/glycerol_acylTrfase"/>
</dbReference>
<feature type="domain" description="Phospholipid/glycerol acyltransferase" evidence="5">
    <location>
        <begin position="79"/>
        <end position="193"/>
    </location>
</feature>
<comment type="caution">
    <text evidence="6">The sequence shown here is derived from an EMBL/GenBank/DDBJ whole genome shotgun (WGS) entry which is preliminary data.</text>
</comment>
<dbReference type="SMART" id="SM00563">
    <property type="entry name" value="PlsC"/>
    <property type="match status" value="1"/>
</dbReference>
<keyword evidence="3 6" id="KW-0012">Acyltransferase</keyword>